<evidence type="ECO:0000313" key="3">
    <source>
        <dbReference type="EMBL" id="NCI51222.1"/>
    </source>
</evidence>
<dbReference type="Pfam" id="PF08327">
    <property type="entry name" value="AHSA1"/>
    <property type="match status" value="1"/>
</dbReference>
<gene>
    <name evidence="3" type="ORF">GWC95_14915</name>
</gene>
<accession>A0ABW9ZZV2</accession>
<dbReference type="InterPro" id="IPR013538">
    <property type="entry name" value="ASHA1/2-like_C"/>
</dbReference>
<name>A0ABW9ZZV2_9BACT</name>
<reference evidence="3 4" key="1">
    <citation type="submission" date="2020-01" db="EMBL/GenBank/DDBJ databases">
        <title>Genome analysis.</title>
        <authorList>
            <person name="Wu S."/>
            <person name="Wang G."/>
        </authorList>
    </citation>
    <scope>NUCLEOTIDE SEQUENCE [LARGE SCALE GENOMIC DNA]</scope>
    <source>
        <strain evidence="3 4">SYL130</strain>
    </source>
</reference>
<organism evidence="3 4">
    <name type="scientific">Sediminibacterium roseum</name>
    <dbReference type="NCBI Taxonomy" id="1978412"/>
    <lineage>
        <taxon>Bacteria</taxon>
        <taxon>Pseudomonadati</taxon>
        <taxon>Bacteroidota</taxon>
        <taxon>Chitinophagia</taxon>
        <taxon>Chitinophagales</taxon>
        <taxon>Chitinophagaceae</taxon>
        <taxon>Sediminibacterium</taxon>
    </lineage>
</organism>
<evidence type="ECO:0000259" key="2">
    <source>
        <dbReference type="Pfam" id="PF08327"/>
    </source>
</evidence>
<comment type="similarity">
    <text evidence="1">Belongs to the AHA1 family.</text>
</comment>
<sequence length="145" mass="16819">MQNEPVVIQKTYDAPVEKIWKALTDINEIRKWYFNLAEFKAEPGFEFSFLAGHEGREFLHLCRVTTAVPNKKLSYTWRYDGFEGDSEVSFELFPEGEKTKLVLTHTGLETFPANNPDFQRSNFVMGWTHFVEVALNDYLRDGSGK</sequence>
<dbReference type="EMBL" id="JAACJS010000015">
    <property type="protein sequence ID" value="NCI51222.1"/>
    <property type="molecule type" value="Genomic_DNA"/>
</dbReference>
<dbReference type="Proteomes" id="UP000753802">
    <property type="component" value="Unassembled WGS sequence"/>
</dbReference>
<evidence type="ECO:0000313" key="4">
    <source>
        <dbReference type="Proteomes" id="UP000753802"/>
    </source>
</evidence>
<proteinExistence type="inferred from homology"/>
<dbReference type="InterPro" id="IPR023393">
    <property type="entry name" value="START-like_dom_sf"/>
</dbReference>
<dbReference type="SUPFAM" id="SSF55961">
    <property type="entry name" value="Bet v1-like"/>
    <property type="match status" value="1"/>
</dbReference>
<keyword evidence="4" id="KW-1185">Reference proteome</keyword>
<feature type="domain" description="Activator of Hsp90 ATPase homologue 1/2-like C-terminal" evidence="2">
    <location>
        <begin position="13"/>
        <end position="131"/>
    </location>
</feature>
<dbReference type="Gene3D" id="3.30.530.20">
    <property type="match status" value="1"/>
</dbReference>
<dbReference type="RefSeq" id="WP_161819512.1">
    <property type="nucleotide sequence ID" value="NZ_JAACJS010000015.1"/>
</dbReference>
<evidence type="ECO:0000256" key="1">
    <source>
        <dbReference type="ARBA" id="ARBA00006817"/>
    </source>
</evidence>
<dbReference type="CDD" id="cd07814">
    <property type="entry name" value="SRPBCC_CalC_Aha1-like"/>
    <property type="match status" value="1"/>
</dbReference>
<comment type="caution">
    <text evidence="3">The sequence shown here is derived from an EMBL/GenBank/DDBJ whole genome shotgun (WGS) entry which is preliminary data.</text>
</comment>
<protein>
    <submittedName>
        <fullName evidence="3">SRPBCC domain-containing protein</fullName>
    </submittedName>
</protein>